<dbReference type="Gene3D" id="3.90.79.10">
    <property type="entry name" value="Nucleoside Triphosphate Pyrophosphohydrolase"/>
    <property type="match status" value="1"/>
</dbReference>
<dbReference type="InterPro" id="IPR000086">
    <property type="entry name" value="NUDIX_hydrolase_dom"/>
</dbReference>
<dbReference type="STRING" id="6337.A0A0V0XWX0"/>
<feature type="non-terminal residue" evidence="7">
    <location>
        <position position="1"/>
    </location>
</feature>
<evidence type="ECO:0000256" key="2">
    <source>
        <dbReference type="ARBA" id="ARBA00018911"/>
    </source>
</evidence>
<protein>
    <recommendedName>
        <fullName evidence="2">Bis(5'-nucleosyl)-tetraphosphatase [asymmetrical]</fullName>
    </recommendedName>
    <alternativeName>
        <fullName evidence="5">Diadenosine 5',5'''-P1,P4-tetraphosphate asymmetrical hydrolase</fullName>
    </alternativeName>
</protein>
<keyword evidence="3" id="KW-0547">Nucleotide-binding</keyword>
<dbReference type="GO" id="GO:0000166">
    <property type="term" value="F:nucleotide binding"/>
    <property type="evidence" value="ECO:0007669"/>
    <property type="project" value="UniProtKB-KW"/>
</dbReference>
<dbReference type="PANTHER" id="PTHR21340:SF0">
    <property type="entry name" value="BIS(5'-NUCLEOSYL)-TETRAPHOSPHATASE [ASYMMETRICAL]"/>
    <property type="match status" value="1"/>
</dbReference>
<feature type="domain" description="Nudix hydrolase" evidence="6">
    <location>
        <begin position="10"/>
        <end position="142"/>
    </location>
</feature>
<comment type="similarity">
    <text evidence="1">Belongs to the Nudix hydrolase family.</text>
</comment>
<dbReference type="PROSITE" id="PS00893">
    <property type="entry name" value="NUDIX_BOX"/>
    <property type="match status" value="1"/>
</dbReference>
<dbReference type="AlphaFoldDB" id="A0A0V0XWX0"/>
<comment type="caution">
    <text evidence="7">The sequence shown here is derived from an EMBL/GenBank/DDBJ whole genome shotgun (WGS) entry which is preliminary data.</text>
</comment>
<dbReference type="InterPro" id="IPR015797">
    <property type="entry name" value="NUDIX_hydrolase-like_dom_sf"/>
</dbReference>
<dbReference type="Pfam" id="PF00293">
    <property type="entry name" value="NUDIX"/>
    <property type="match status" value="1"/>
</dbReference>
<dbReference type="InterPro" id="IPR020084">
    <property type="entry name" value="NUDIX_hydrolase_CS"/>
</dbReference>
<organism evidence="7 8">
    <name type="scientific">Trichinella pseudospiralis</name>
    <name type="common">Parasitic roundworm</name>
    <dbReference type="NCBI Taxonomy" id="6337"/>
    <lineage>
        <taxon>Eukaryota</taxon>
        <taxon>Metazoa</taxon>
        <taxon>Ecdysozoa</taxon>
        <taxon>Nematoda</taxon>
        <taxon>Enoplea</taxon>
        <taxon>Dorylaimia</taxon>
        <taxon>Trichinellida</taxon>
        <taxon>Trichinellidae</taxon>
        <taxon>Trichinella</taxon>
    </lineage>
</organism>
<keyword evidence="4" id="KW-0378">Hydrolase</keyword>
<dbReference type="PROSITE" id="PS51462">
    <property type="entry name" value="NUDIX"/>
    <property type="match status" value="1"/>
</dbReference>
<sequence>LSFTIMSDTTEILAAGFLIFRVIGDIREYLLLQAAYEPHHWTPPKGRVEKDEKEFLAAVREVFEETGLTKHDYRIIVGFCHQLHYEVNHCPKKVTYWLVKLENMSAEIRLSIEHDNYRWCRLEDAKKLVEHSNMLEMILKADEFVSNHRC</sequence>
<evidence type="ECO:0000256" key="5">
    <source>
        <dbReference type="ARBA" id="ARBA00032644"/>
    </source>
</evidence>
<dbReference type="SUPFAM" id="SSF55811">
    <property type="entry name" value="Nudix"/>
    <property type="match status" value="1"/>
</dbReference>
<dbReference type="InterPro" id="IPR051325">
    <property type="entry name" value="Nudix_hydrolase_domain"/>
</dbReference>
<evidence type="ECO:0000313" key="7">
    <source>
        <dbReference type="EMBL" id="KRX92471.1"/>
    </source>
</evidence>
<evidence type="ECO:0000256" key="1">
    <source>
        <dbReference type="ARBA" id="ARBA00005582"/>
    </source>
</evidence>
<reference evidence="7 8" key="1">
    <citation type="submission" date="2015-01" db="EMBL/GenBank/DDBJ databases">
        <title>Evolution of Trichinella species and genotypes.</title>
        <authorList>
            <person name="Korhonen P.K."/>
            <person name="Edoardo P."/>
            <person name="Giuseppe L.R."/>
            <person name="Gasser R.B."/>
        </authorList>
    </citation>
    <scope>NUCLEOTIDE SEQUENCE [LARGE SCALE GENOMIC DNA]</scope>
    <source>
        <strain evidence="7">ISS141</strain>
    </source>
</reference>
<name>A0A0V0XWX0_TRIPS</name>
<dbReference type="EMBL" id="JYDU01000110">
    <property type="protein sequence ID" value="KRX92471.1"/>
    <property type="molecule type" value="Genomic_DNA"/>
</dbReference>
<dbReference type="InterPro" id="IPR003565">
    <property type="entry name" value="Tetra_PHTase"/>
</dbReference>
<accession>A0A0V0XWX0</accession>
<evidence type="ECO:0000256" key="4">
    <source>
        <dbReference type="ARBA" id="ARBA00022801"/>
    </source>
</evidence>
<dbReference type="GO" id="GO:0006754">
    <property type="term" value="P:ATP biosynthetic process"/>
    <property type="evidence" value="ECO:0007669"/>
    <property type="project" value="TreeGrafter"/>
</dbReference>
<evidence type="ECO:0000313" key="8">
    <source>
        <dbReference type="Proteomes" id="UP000054815"/>
    </source>
</evidence>
<dbReference type="GO" id="GO:0004081">
    <property type="term" value="F:bis(5'-nucleosyl)-tetraphosphatase (asymmetrical) activity"/>
    <property type="evidence" value="ECO:0007669"/>
    <property type="project" value="TreeGrafter"/>
</dbReference>
<evidence type="ECO:0000256" key="3">
    <source>
        <dbReference type="ARBA" id="ARBA00022741"/>
    </source>
</evidence>
<evidence type="ECO:0000259" key="6">
    <source>
        <dbReference type="PROSITE" id="PS51462"/>
    </source>
</evidence>
<proteinExistence type="inferred from homology"/>
<gene>
    <name evidence="7" type="primary">ndx-4</name>
    <name evidence="7" type="ORF">T4E_11633</name>
</gene>
<dbReference type="PRINTS" id="PR01405">
    <property type="entry name" value="TETRPHPHTASE"/>
</dbReference>
<dbReference type="GO" id="GO:0006167">
    <property type="term" value="P:AMP biosynthetic process"/>
    <property type="evidence" value="ECO:0007669"/>
    <property type="project" value="TreeGrafter"/>
</dbReference>
<dbReference type="PANTHER" id="PTHR21340">
    <property type="entry name" value="DIADENOSINE 5,5-P1,P4-TETRAPHOSPHATE PYROPHOSPHOHYDROLASE MUTT"/>
    <property type="match status" value="1"/>
</dbReference>
<dbReference type="Proteomes" id="UP000054815">
    <property type="component" value="Unassembled WGS sequence"/>
</dbReference>
<dbReference type="CDD" id="cd03428">
    <property type="entry name" value="NUDIX_Ap4A_Nudt2"/>
    <property type="match status" value="1"/>
</dbReference>